<name>A0A9W8MLR7_9AGAR</name>
<dbReference type="SUPFAM" id="SSF52540">
    <property type="entry name" value="P-loop containing nucleoside triphosphate hydrolases"/>
    <property type="match status" value="1"/>
</dbReference>
<accession>A0A9W8MLR7</accession>
<dbReference type="Gene3D" id="3.40.50.300">
    <property type="entry name" value="P-loop containing nucleotide triphosphate hydrolases"/>
    <property type="match status" value="1"/>
</dbReference>
<feature type="compositionally biased region" description="Low complexity" evidence="2">
    <location>
        <begin position="254"/>
        <end position="267"/>
    </location>
</feature>
<protein>
    <recommendedName>
        <fullName evidence="3">Nephrocystin 3-like N-terminal domain-containing protein</fullName>
    </recommendedName>
</protein>
<keyword evidence="1" id="KW-0677">Repeat</keyword>
<gene>
    <name evidence="4" type="ORF">H1R20_g4009</name>
</gene>
<evidence type="ECO:0000313" key="5">
    <source>
        <dbReference type="Proteomes" id="UP001140091"/>
    </source>
</evidence>
<feature type="domain" description="Nephrocystin 3-like N-terminal" evidence="3">
    <location>
        <begin position="690"/>
        <end position="847"/>
    </location>
</feature>
<feature type="compositionally biased region" description="Low complexity" evidence="2">
    <location>
        <begin position="7"/>
        <end position="16"/>
    </location>
</feature>
<dbReference type="PANTHER" id="PTHR10039">
    <property type="entry name" value="AMELOGENIN"/>
    <property type="match status" value="1"/>
</dbReference>
<dbReference type="InterPro" id="IPR056884">
    <property type="entry name" value="NPHP3-like_N"/>
</dbReference>
<dbReference type="EMBL" id="JANBPK010000751">
    <property type="protein sequence ID" value="KAJ2933114.1"/>
    <property type="molecule type" value="Genomic_DNA"/>
</dbReference>
<feature type="compositionally biased region" description="Low complexity" evidence="2">
    <location>
        <begin position="234"/>
        <end position="245"/>
    </location>
</feature>
<dbReference type="Proteomes" id="UP001140091">
    <property type="component" value="Unassembled WGS sequence"/>
</dbReference>
<feature type="region of interest" description="Disordered" evidence="2">
    <location>
        <begin position="1"/>
        <end position="106"/>
    </location>
</feature>
<sequence>MPRRTRSTSTEAETAPGKSQSAEASAEARPAQTSRARTAEALSAPKKHSRGCSRATTTKPPVSSEPAPAATKKKAGNKSVKNSMPMASPTPTPASPARANRNAKMTELADGVWAAMEENDVREMAERDTRAVRRLSDIAEGREESDGTEEFSLTDISGLSDNDGPVETAKVKPTAKMSELQLLRARIAQLEETERLKASKEKKSASRKKGSKNTPTAFASGLRPAYHRATNTAPRTPSGSRPGSPHDIGGLEDAPPTSRAPTSSSSAQIPTQNQLATMAGSLPRNLKRANQEVAVVAGPVEALAPGSRQLEPVAVSPALAVNREESKKPSGRRKKNTHLNANAVRANDLPPFIEVGNKWKEVFLPTLYHTFFLSTETFNAFKSSSAEFHETIQDVVDIVYPDEGYTVTGVGDPIVLMAYNRINGIRSSIASDAMNEIQEHLRKAYGGKPGEAYEWLLWARRLGSGPLFFETPSPFKSPVGVDELGFVFPSGRLRSPFLLAVVRKAMKGIDGTLKDRELVPCGLFSIAMGALERAVRSLKPDASVDGSVLTNFCQAKWGGAIASYLDGFAGVTPDKWATILSLCQDNPQSFDTAAPPDSEEVPVIQRVNIFNFPSPSIIHQGSGRLHLAAEEQQNVFTDEADLIQLLQPILDASHTRDRETSPPNSACFPGTRTDVICGIVAWADSALLWNTHVLWLHGYVGCGKSAIALAIALKFERRKRLVGSFFFFRNTGDRRRMTRFATTLACQLAAAIPEAAPFIKKAVREEPGLLGSSLVAQLRRLVYEPFKAAAKRARLFKTSLLKGPFLIVIDGLDECEDLQDVQAFIDDMLDFFKKNPLVPLRFFITSRVEQHIQSHLKNDQVRLENLVNHCSRQDIYTFMTTCFEVEKLRNPVISAYIQEHGDWPTTKDKDQLVDHIGGSFIFGSALFKYIADPTGQSTPMDRLPHTLNMNPGLDTLYAKTLSRSRHLPHFSDIISTLVVLFEPLPTAGIAQLLGIQSFEVIRVLVNLQAIIHIPGTNDLPVTMCHTSLRDFLTTESRSGCFFTPPSYHLYLLYRCSTLHNGQRPDTVAALYSIARCAEHLEQSTRLPPSAQGPFPRFPRTLDALYTDILAKSRHLPHFSDIISTIALLIEPLPVAGISELLGIETFEVVAVLLNLQAIINIPETNSSPVTLCHKSVNGFLMAESRSGPFFISPWYHLKLSYYCFSLNLERLLSNAPLSPARRFSIQHWNQFLNAVSEQSILAELKQLPHPPYRISSRHLFSFAQVFIWLFRDDSVYRPQQVLHSLTSCIESLALALENDPAPDRWLPLQFYSLGLYGLMRKDVQRLNIHQEQATALQHNVERIRKAIMAKCPSRLTDSPSTHNVDRFSVSDSWLGDWTPIEAFRLLKWIAIRVQPKANFAGPGAITHDLDLRITQGDGPGTRCITICPAAQPTAA</sequence>
<dbReference type="OrthoDB" id="206617at2759"/>
<feature type="region of interest" description="Disordered" evidence="2">
    <location>
        <begin position="191"/>
        <end position="273"/>
    </location>
</feature>
<organism evidence="4 5">
    <name type="scientific">Candolleomyces eurysporus</name>
    <dbReference type="NCBI Taxonomy" id="2828524"/>
    <lineage>
        <taxon>Eukaryota</taxon>
        <taxon>Fungi</taxon>
        <taxon>Dikarya</taxon>
        <taxon>Basidiomycota</taxon>
        <taxon>Agaricomycotina</taxon>
        <taxon>Agaricomycetes</taxon>
        <taxon>Agaricomycetidae</taxon>
        <taxon>Agaricales</taxon>
        <taxon>Agaricineae</taxon>
        <taxon>Psathyrellaceae</taxon>
        <taxon>Candolleomyces</taxon>
    </lineage>
</organism>
<comment type="caution">
    <text evidence="4">The sequence shown here is derived from an EMBL/GenBank/DDBJ whole genome shotgun (WGS) entry which is preliminary data.</text>
</comment>
<evidence type="ECO:0000256" key="2">
    <source>
        <dbReference type="SAM" id="MobiDB-lite"/>
    </source>
</evidence>
<feature type="compositionally biased region" description="Basic and acidic residues" evidence="2">
    <location>
        <begin position="192"/>
        <end position="204"/>
    </location>
</feature>
<dbReference type="PANTHER" id="PTHR10039:SF14">
    <property type="entry name" value="NACHT DOMAIN-CONTAINING PROTEIN"/>
    <property type="match status" value="1"/>
</dbReference>
<dbReference type="InterPro" id="IPR027417">
    <property type="entry name" value="P-loop_NTPase"/>
</dbReference>
<evidence type="ECO:0000259" key="3">
    <source>
        <dbReference type="Pfam" id="PF24883"/>
    </source>
</evidence>
<evidence type="ECO:0000256" key="1">
    <source>
        <dbReference type="ARBA" id="ARBA00022737"/>
    </source>
</evidence>
<proteinExistence type="predicted"/>
<evidence type="ECO:0000313" key="4">
    <source>
        <dbReference type="EMBL" id="KAJ2933114.1"/>
    </source>
</evidence>
<dbReference type="Pfam" id="PF24883">
    <property type="entry name" value="NPHP3_N"/>
    <property type="match status" value="1"/>
</dbReference>
<feature type="region of interest" description="Disordered" evidence="2">
    <location>
        <begin position="136"/>
        <end position="179"/>
    </location>
</feature>
<keyword evidence="5" id="KW-1185">Reference proteome</keyword>
<reference evidence="4" key="1">
    <citation type="submission" date="2022-06" db="EMBL/GenBank/DDBJ databases">
        <title>Genome Sequence of Candolleomyces eurysporus.</title>
        <authorList>
            <person name="Buettner E."/>
        </authorList>
    </citation>
    <scope>NUCLEOTIDE SEQUENCE</scope>
    <source>
        <strain evidence="4">VTCC 930004</strain>
    </source>
</reference>
<feature type="compositionally biased region" description="Basic and acidic residues" evidence="2">
    <location>
        <begin position="136"/>
        <end position="145"/>
    </location>
</feature>
<feature type="non-terminal residue" evidence="4">
    <location>
        <position position="1"/>
    </location>
</feature>